<gene>
    <name evidence="2" type="ORF">AVDCRST_MAG85-4220</name>
</gene>
<feature type="compositionally biased region" description="Low complexity" evidence="1">
    <location>
        <begin position="58"/>
        <end position="71"/>
    </location>
</feature>
<feature type="region of interest" description="Disordered" evidence="1">
    <location>
        <begin position="1"/>
        <end position="71"/>
    </location>
</feature>
<feature type="non-terminal residue" evidence="2">
    <location>
        <position position="1"/>
    </location>
</feature>
<evidence type="ECO:0000256" key="1">
    <source>
        <dbReference type="SAM" id="MobiDB-lite"/>
    </source>
</evidence>
<dbReference type="EMBL" id="CADCVT010000479">
    <property type="protein sequence ID" value="CAA9536940.1"/>
    <property type="molecule type" value="Genomic_DNA"/>
</dbReference>
<accession>A0A6J4TZV1</accession>
<dbReference type="AlphaFoldDB" id="A0A6J4TZV1"/>
<feature type="compositionally biased region" description="Low complexity" evidence="1">
    <location>
        <begin position="8"/>
        <end position="49"/>
    </location>
</feature>
<organism evidence="2">
    <name type="scientific">uncultured Solirubrobacteraceae bacterium</name>
    <dbReference type="NCBI Taxonomy" id="1162706"/>
    <lineage>
        <taxon>Bacteria</taxon>
        <taxon>Bacillati</taxon>
        <taxon>Actinomycetota</taxon>
        <taxon>Thermoleophilia</taxon>
        <taxon>Solirubrobacterales</taxon>
        <taxon>Solirubrobacteraceae</taxon>
        <taxon>environmental samples</taxon>
    </lineage>
</organism>
<sequence length="71" mass="7359">CRASARWSSSSSSSSPSSSSGPSVFPTRGARWAKASAASRARSPVTTATKPRSGLWLPRVPRTAAVARASR</sequence>
<protein>
    <submittedName>
        <fullName evidence="2">Uncharacterized protein</fullName>
    </submittedName>
</protein>
<name>A0A6J4TZV1_9ACTN</name>
<proteinExistence type="predicted"/>
<feature type="non-terminal residue" evidence="2">
    <location>
        <position position="71"/>
    </location>
</feature>
<evidence type="ECO:0000313" key="2">
    <source>
        <dbReference type="EMBL" id="CAA9536940.1"/>
    </source>
</evidence>
<reference evidence="2" key="1">
    <citation type="submission" date="2020-02" db="EMBL/GenBank/DDBJ databases">
        <authorList>
            <person name="Meier V. D."/>
        </authorList>
    </citation>
    <scope>NUCLEOTIDE SEQUENCE</scope>
    <source>
        <strain evidence="2">AVDCRST_MAG85</strain>
    </source>
</reference>